<dbReference type="EC" id="2.7.1.6" evidence="11 12"/>
<dbReference type="GO" id="GO:0005524">
    <property type="term" value="F:ATP binding"/>
    <property type="evidence" value="ECO:0007669"/>
    <property type="project" value="UniProtKB-UniRule"/>
</dbReference>
<dbReference type="Gene3D" id="3.30.230.10">
    <property type="match status" value="1"/>
</dbReference>
<dbReference type="UniPathway" id="UPA00214"/>
<dbReference type="InterPro" id="IPR014721">
    <property type="entry name" value="Ribsml_uS5_D2-typ_fold_subgr"/>
</dbReference>
<dbReference type="Proteomes" id="UP000254912">
    <property type="component" value="Unassembled WGS sequence"/>
</dbReference>
<dbReference type="InterPro" id="IPR000705">
    <property type="entry name" value="Galactokinase"/>
</dbReference>
<evidence type="ECO:0000313" key="16">
    <source>
        <dbReference type="EMBL" id="RDL01105.1"/>
    </source>
</evidence>
<comment type="subcellular location">
    <subcellularLocation>
        <location evidence="11">Cytoplasm</location>
    </subcellularLocation>
</comment>
<dbReference type="NCBIfam" id="TIGR00131">
    <property type="entry name" value="gal_kin"/>
    <property type="match status" value="1"/>
</dbReference>
<keyword evidence="3 11" id="KW-0808">Transferase</keyword>
<comment type="similarity">
    <text evidence="1 11">Belongs to the GHMP kinase family. GalK subfamily.</text>
</comment>
<dbReference type="RefSeq" id="WP_070230673.1">
    <property type="nucleotide sequence ID" value="NZ_BJYO01000007.1"/>
</dbReference>
<dbReference type="PRINTS" id="PR00473">
    <property type="entry name" value="GALCTOKINASE"/>
</dbReference>
<keyword evidence="6 11" id="KW-0418">Kinase</keyword>
<keyword evidence="7 11" id="KW-0067">ATP-binding</keyword>
<feature type="domain" description="GHMP kinase N-terminal" evidence="13">
    <location>
        <begin position="96"/>
        <end position="184"/>
    </location>
</feature>
<evidence type="ECO:0000259" key="14">
    <source>
        <dbReference type="Pfam" id="PF08544"/>
    </source>
</evidence>
<evidence type="ECO:0000256" key="3">
    <source>
        <dbReference type="ARBA" id="ARBA00022679"/>
    </source>
</evidence>
<comment type="catalytic activity">
    <reaction evidence="11">
        <text>alpha-D-galactose + ATP = alpha-D-galactose 1-phosphate + ADP + H(+)</text>
        <dbReference type="Rhea" id="RHEA:13553"/>
        <dbReference type="ChEBI" id="CHEBI:15378"/>
        <dbReference type="ChEBI" id="CHEBI:28061"/>
        <dbReference type="ChEBI" id="CHEBI:30616"/>
        <dbReference type="ChEBI" id="CHEBI:58336"/>
        <dbReference type="ChEBI" id="CHEBI:456216"/>
        <dbReference type="EC" id="2.7.1.6"/>
    </reaction>
</comment>
<dbReference type="PROSITE" id="PS00627">
    <property type="entry name" value="GHMP_KINASES_ATP"/>
    <property type="match status" value="1"/>
</dbReference>
<dbReference type="InterPro" id="IPR020568">
    <property type="entry name" value="Ribosomal_Su5_D2-typ_SF"/>
</dbReference>
<feature type="site" description="Transition state stabilizer" evidence="11">
    <location>
        <position position="30"/>
    </location>
</feature>
<name>A0A288Q7Q4_9LACO</name>
<dbReference type="Gene3D" id="3.30.70.890">
    <property type="entry name" value="GHMP kinase, C-terminal domain"/>
    <property type="match status" value="1"/>
</dbReference>
<dbReference type="NCBIfam" id="NF003705">
    <property type="entry name" value="PRK05322.1"/>
    <property type="match status" value="1"/>
</dbReference>
<gene>
    <name evidence="11" type="primary">galK</name>
    <name evidence="16" type="ORF">DFP99_1576</name>
</gene>
<evidence type="ECO:0000256" key="6">
    <source>
        <dbReference type="ARBA" id="ARBA00022777"/>
    </source>
</evidence>
<evidence type="ECO:0000256" key="7">
    <source>
        <dbReference type="ARBA" id="ARBA00022840"/>
    </source>
</evidence>
<dbReference type="SUPFAM" id="SSF54211">
    <property type="entry name" value="Ribosomal protein S5 domain 2-like"/>
    <property type="match status" value="1"/>
</dbReference>
<dbReference type="Pfam" id="PF08544">
    <property type="entry name" value="GHMP_kinases_C"/>
    <property type="match status" value="1"/>
</dbReference>
<feature type="active site" description="Proton acceptor" evidence="11">
    <location>
        <position position="177"/>
    </location>
</feature>
<dbReference type="PANTHER" id="PTHR10457:SF7">
    <property type="entry name" value="GALACTOKINASE-RELATED"/>
    <property type="match status" value="1"/>
</dbReference>
<evidence type="ECO:0000256" key="9">
    <source>
        <dbReference type="ARBA" id="ARBA00023144"/>
    </source>
</evidence>
<comment type="caution">
    <text evidence="16">The sequence shown here is derived from an EMBL/GenBank/DDBJ whole genome shotgun (WGS) entry which is preliminary data.</text>
</comment>
<dbReference type="InterPro" id="IPR006203">
    <property type="entry name" value="GHMP_knse_ATP-bd_CS"/>
</dbReference>
<keyword evidence="8 11" id="KW-0460">Magnesium</keyword>
<keyword evidence="2 11" id="KW-0963">Cytoplasm</keyword>
<sequence>MDNQIFTELEGTFADKFGHQPAHHFFSPGRVNLIGEHTDYNGGHVFPAAITIGTFGVASSREDNLVKVYSLNFPDQGVVTFDINDEEKLAGNAWPNFIKGLLIELRAEGYSFDHGFELAVNGTIPTASGLSSSSSLELLISVVLDRLFALDVPRLTMVQVSQRDENHYIGVQTGIMDQFAIGFGEAEKAIYLDTNTLEYELVPAIFGDNVIVIMNTNKPRALTESKYDERVAQTKEALARLQTKLDIQNLGELDKATFDANTDLIDDELLIKRGRHAVYENIRAKEAVAALKANDLVLFGQLINDSHASLKDDYEVTGIELDTLAETAQQVPGVLGARMTGAGFGGTAIALVNKDEVAHLEAIVAAKYEEVVGYAPSFYVAEIGDGAKALD</sequence>
<proteinExistence type="inferred from homology"/>
<evidence type="ECO:0000256" key="10">
    <source>
        <dbReference type="ARBA" id="ARBA00023277"/>
    </source>
</evidence>
<dbReference type="InterPro" id="IPR036554">
    <property type="entry name" value="GHMP_kinase_C_sf"/>
</dbReference>
<evidence type="ECO:0000256" key="12">
    <source>
        <dbReference type="NCBIfam" id="TIGR00131"/>
    </source>
</evidence>
<evidence type="ECO:0000256" key="8">
    <source>
        <dbReference type="ARBA" id="ARBA00022842"/>
    </source>
</evidence>
<dbReference type="GO" id="GO:0005829">
    <property type="term" value="C:cytosol"/>
    <property type="evidence" value="ECO:0007669"/>
    <property type="project" value="TreeGrafter"/>
</dbReference>
<evidence type="ECO:0000256" key="4">
    <source>
        <dbReference type="ARBA" id="ARBA00022723"/>
    </source>
</evidence>
<dbReference type="SUPFAM" id="SSF55060">
    <property type="entry name" value="GHMP Kinase, C-terminal domain"/>
    <property type="match status" value="1"/>
</dbReference>
<keyword evidence="9 11" id="KW-0299">Galactose metabolism</keyword>
<evidence type="ECO:0000256" key="11">
    <source>
        <dbReference type="HAMAP-Rule" id="MF_00246"/>
    </source>
</evidence>
<evidence type="ECO:0000259" key="13">
    <source>
        <dbReference type="Pfam" id="PF00288"/>
    </source>
</evidence>
<feature type="binding site" evidence="11">
    <location>
        <position position="133"/>
    </location>
    <ligand>
        <name>Mg(2+)</name>
        <dbReference type="ChEBI" id="CHEBI:18420"/>
    </ligand>
</feature>
<comment type="function">
    <text evidence="11">Catalyzes the transfer of the gamma-phosphate of ATP to D-galactose to form alpha-D-galactose-1-phosphate (Gal-1-P).</text>
</comment>
<reference evidence="16 17" key="1">
    <citation type="submission" date="2018-07" db="EMBL/GenBank/DDBJ databases">
        <title>Genomic Encyclopedia of Type Strains, Phase III (KMG-III): the genomes of soil and plant-associated and newly described type strains.</title>
        <authorList>
            <person name="Whitman W."/>
        </authorList>
    </citation>
    <scope>NUCLEOTIDE SEQUENCE [LARGE SCALE GENOMIC DNA]</scope>
    <source>
        <strain evidence="16 17">CECT 7031</strain>
    </source>
</reference>
<dbReference type="InterPro" id="IPR019539">
    <property type="entry name" value="GalKase_N"/>
</dbReference>
<feature type="binding site" evidence="11">
    <location>
        <position position="165"/>
    </location>
    <ligand>
        <name>Mg(2+)</name>
        <dbReference type="ChEBI" id="CHEBI:18420"/>
    </ligand>
</feature>
<organism evidence="16 17">
    <name type="scientific">Weissella soli</name>
    <dbReference type="NCBI Taxonomy" id="155866"/>
    <lineage>
        <taxon>Bacteria</taxon>
        <taxon>Bacillati</taxon>
        <taxon>Bacillota</taxon>
        <taxon>Bacilli</taxon>
        <taxon>Lactobacillales</taxon>
        <taxon>Lactobacillaceae</taxon>
        <taxon>Weissella</taxon>
    </lineage>
</organism>
<dbReference type="GO" id="GO:0004335">
    <property type="term" value="F:galactokinase activity"/>
    <property type="evidence" value="ECO:0007669"/>
    <property type="project" value="UniProtKB-UniRule"/>
</dbReference>
<dbReference type="FunFam" id="3.30.230.10:FF:000017">
    <property type="entry name" value="Galactokinase"/>
    <property type="match status" value="1"/>
</dbReference>
<evidence type="ECO:0000256" key="5">
    <source>
        <dbReference type="ARBA" id="ARBA00022741"/>
    </source>
</evidence>
<keyword evidence="5 11" id="KW-0547">Nucleotide-binding</keyword>
<dbReference type="PIRSF" id="PIRSF000530">
    <property type="entry name" value="Galactokinase"/>
    <property type="match status" value="1"/>
</dbReference>
<dbReference type="GO" id="GO:0006012">
    <property type="term" value="P:galactose metabolic process"/>
    <property type="evidence" value="ECO:0007669"/>
    <property type="project" value="UniProtKB-UniRule"/>
</dbReference>
<evidence type="ECO:0000313" key="17">
    <source>
        <dbReference type="Proteomes" id="UP000254912"/>
    </source>
</evidence>
<dbReference type="EMBL" id="QRAS01000005">
    <property type="protein sequence ID" value="RDL01105.1"/>
    <property type="molecule type" value="Genomic_DNA"/>
</dbReference>
<dbReference type="FunFam" id="3.30.70.890:FF:000001">
    <property type="entry name" value="Galactokinase"/>
    <property type="match status" value="1"/>
</dbReference>
<feature type="domain" description="Galactokinase N-terminal" evidence="15">
    <location>
        <begin position="12"/>
        <end position="59"/>
    </location>
</feature>
<feature type="binding site" evidence="11">
    <location>
        <position position="70"/>
    </location>
    <ligand>
        <name>ATP</name>
        <dbReference type="ChEBI" id="CHEBI:30616"/>
    </ligand>
</feature>
<dbReference type="GeneID" id="94546696"/>
<evidence type="ECO:0000259" key="15">
    <source>
        <dbReference type="Pfam" id="PF10509"/>
    </source>
</evidence>
<dbReference type="InterPro" id="IPR019741">
    <property type="entry name" value="Galactokinase_CS"/>
</dbReference>
<feature type="binding site" evidence="11">
    <location>
        <begin position="127"/>
        <end position="133"/>
    </location>
    <ligand>
        <name>ATP</name>
        <dbReference type="ChEBI" id="CHEBI:30616"/>
    </ligand>
</feature>
<dbReference type="Pfam" id="PF10509">
    <property type="entry name" value="GalKase_gal_bdg"/>
    <property type="match status" value="1"/>
</dbReference>
<dbReference type="PANTHER" id="PTHR10457">
    <property type="entry name" value="MEVALONATE KINASE/GALACTOKINASE"/>
    <property type="match status" value="1"/>
</dbReference>
<protein>
    <recommendedName>
        <fullName evidence="11 12">Galactokinase</fullName>
        <ecNumber evidence="11 12">2.7.1.6</ecNumber>
    </recommendedName>
    <alternativeName>
        <fullName evidence="11">Galactose kinase</fullName>
    </alternativeName>
</protein>
<dbReference type="Pfam" id="PF00288">
    <property type="entry name" value="GHMP_kinases_N"/>
    <property type="match status" value="1"/>
</dbReference>
<feature type="domain" description="GHMP kinase C-terminal" evidence="14">
    <location>
        <begin position="288"/>
        <end position="369"/>
    </location>
</feature>
<dbReference type="PROSITE" id="PS00106">
    <property type="entry name" value="GALACTOKINASE"/>
    <property type="match status" value="1"/>
</dbReference>
<evidence type="ECO:0000256" key="2">
    <source>
        <dbReference type="ARBA" id="ARBA00022490"/>
    </source>
</evidence>
<keyword evidence="4 11" id="KW-0479">Metal-binding</keyword>
<evidence type="ECO:0000256" key="1">
    <source>
        <dbReference type="ARBA" id="ARBA00006566"/>
    </source>
</evidence>
<dbReference type="InterPro" id="IPR006206">
    <property type="entry name" value="Mevalonate/galactokinase"/>
</dbReference>
<comment type="pathway">
    <text evidence="11">Carbohydrate metabolism; galactose metabolism.</text>
</comment>
<dbReference type="InterPro" id="IPR022963">
    <property type="entry name" value="Galactokinase_bac"/>
</dbReference>
<dbReference type="InterPro" id="IPR006204">
    <property type="entry name" value="GHMP_kinase_N_dom"/>
</dbReference>
<dbReference type="HAMAP" id="MF_00246">
    <property type="entry name" value="Galactokinase"/>
    <property type="match status" value="1"/>
</dbReference>
<feature type="binding site" evidence="11">
    <location>
        <position position="227"/>
    </location>
    <ligand>
        <name>substrate</name>
    </ligand>
</feature>
<dbReference type="OrthoDB" id="250531at2"/>
<accession>A0A288Q7Q4</accession>
<dbReference type="GO" id="GO:0000287">
    <property type="term" value="F:magnesium ion binding"/>
    <property type="evidence" value="ECO:0007669"/>
    <property type="project" value="UniProtKB-UniRule"/>
</dbReference>
<feature type="binding site" evidence="11">
    <location>
        <begin position="36"/>
        <end position="39"/>
    </location>
    <ligand>
        <name>substrate</name>
    </ligand>
</feature>
<dbReference type="InterPro" id="IPR013750">
    <property type="entry name" value="GHMP_kinase_C_dom"/>
</dbReference>
<keyword evidence="10 11" id="KW-0119">Carbohydrate metabolism</keyword>
<dbReference type="KEGG" id="wso:WSWS_01512"/>
<dbReference type="AlphaFoldDB" id="A0A288Q7Q4"/>
<keyword evidence="17" id="KW-1185">Reference proteome</keyword>
<dbReference type="PRINTS" id="PR00959">
    <property type="entry name" value="MEVGALKINASE"/>
</dbReference>